<feature type="compositionally biased region" description="Basic and acidic residues" evidence="1">
    <location>
        <begin position="293"/>
        <end position="303"/>
    </location>
</feature>
<accession>A0ABP8BAV9</accession>
<feature type="compositionally biased region" description="Low complexity" evidence="1">
    <location>
        <begin position="214"/>
        <end position="231"/>
    </location>
</feature>
<evidence type="ECO:0000256" key="2">
    <source>
        <dbReference type="SAM" id="Phobius"/>
    </source>
</evidence>
<evidence type="ECO:0000313" key="3">
    <source>
        <dbReference type="EMBL" id="GAA4202185.1"/>
    </source>
</evidence>
<dbReference type="EMBL" id="BAABAQ010000012">
    <property type="protein sequence ID" value="GAA4202185.1"/>
    <property type="molecule type" value="Genomic_DNA"/>
</dbReference>
<evidence type="ECO:0000256" key="1">
    <source>
        <dbReference type="SAM" id="MobiDB-lite"/>
    </source>
</evidence>
<feature type="compositionally biased region" description="Low complexity" evidence="1">
    <location>
        <begin position="257"/>
        <end position="276"/>
    </location>
</feature>
<proteinExistence type="predicted"/>
<organism evidence="3 4">
    <name type="scientific">Streptosporangium oxazolinicum</name>
    <dbReference type="NCBI Taxonomy" id="909287"/>
    <lineage>
        <taxon>Bacteria</taxon>
        <taxon>Bacillati</taxon>
        <taxon>Actinomycetota</taxon>
        <taxon>Actinomycetes</taxon>
        <taxon>Streptosporangiales</taxon>
        <taxon>Streptosporangiaceae</taxon>
        <taxon>Streptosporangium</taxon>
    </lineage>
</organism>
<sequence length="303" mass="31376">MWHDSYVLVVLALAAVAVIAGVTVVAMGRGGELSEFAPDVPPLNLPQAGQLGAVDFMALQLPVSLVGYNTQSVDETLNRVAGALSERDTRIAVLEQRVSELLAGRLQARHELNPGSQPPARRPEAPYELSGGDGFGASEELSSGSPVVSRTERETPPGSSDSSGGDGVEASEELSGEWRAKPATPSTSAEPAKPSEPAELSEPADPSVSAGSSEAAKPFAPAEPTAPAEPAKSFEPEELPRVAEASEKSGVSRFARPSEPSQVPDSSSQPSSSGVSESKESKESSPGSVGLRTGERQETEDPR</sequence>
<keyword evidence="4" id="KW-1185">Reference proteome</keyword>
<keyword evidence="2" id="KW-0472">Membrane</keyword>
<gene>
    <name evidence="3" type="ORF">GCM10022252_58020</name>
</gene>
<feature type="region of interest" description="Disordered" evidence="1">
    <location>
        <begin position="109"/>
        <end position="303"/>
    </location>
</feature>
<reference evidence="4" key="1">
    <citation type="journal article" date="2019" name="Int. J. Syst. Evol. Microbiol.">
        <title>The Global Catalogue of Microorganisms (GCM) 10K type strain sequencing project: providing services to taxonomists for standard genome sequencing and annotation.</title>
        <authorList>
            <consortium name="The Broad Institute Genomics Platform"/>
            <consortium name="The Broad Institute Genome Sequencing Center for Infectious Disease"/>
            <person name="Wu L."/>
            <person name="Ma J."/>
        </authorList>
    </citation>
    <scope>NUCLEOTIDE SEQUENCE [LARGE SCALE GENOMIC DNA]</scope>
    <source>
        <strain evidence="4">JCM 17388</strain>
    </source>
</reference>
<dbReference type="Proteomes" id="UP001501251">
    <property type="component" value="Unassembled WGS sequence"/>
</dbReference>
<feature type="transmembrane region" description="Helical" evidence="2">
    <location>
        <begin position="6"/>
        <end position="27"/>
    </location>
</feature>
<protein>
    <recommendedName>
        <fullName evidence="5">Cell division protein DivIVA</fullName>
    </recommendedName>
</protein>
<name>A0ABP8BAV9_9ACTN</name>
<keyword evidence="2" id="KW-1133">Transmembrane helix</keyword>
<evidence type="ECO:0000313" key="4">
    <source>
        <dbReference type="Proteomes" id="UP001501251"/>
    </source>
</evidence>
<feature type="compositionally biased region" description="Basic and acidic residues" evidence="1">
    <location>
        <begin position="232"/>
        <end position="247"/>
    </location>
</feature>
<keyword evidence="2" id="KW-0812">Transmembrane</keyword>
<comment type="caution">
    <text evidence="3">The sequence shown here is derived from an EMBL/GenBank/DDBJ whole genome shotgun (WGS) entry which is preliminary data.</text>
</comment>
<evidence type="ECO:0008006" key="5">
    <source>
        <dbReference type="Google" id="ProtNLM"/>
    </source>
</evidence>